<dbReference type="EMBL" id="CP026310">
    <property type="protein sequence ID" value="AUV84261.1"/>
    <property type="molecule type" value="Genomic_DNA"/>
</dbReference>
<keyword evidence="2" id="KW-0560">Oxidoreductase</keyword>
<sequence>MSDGQPVHVFRVDKFVVPDDARDEFVRELRRTHNLLAEQPGFVQDSLLEQSDGPGEYNFVTIVEWENHEALETARDVISALHERSGFDREELFTRHDIRADIAAYALIGGSKLTTGGEIRDAN</sequence>
<keyword evidence="3" id="KW-1185">Reference proteome</keyword>
<reference evidence="2 3" key="1">
    <citation type="submission" date="2018-01" db="EMBL/GenBank/DDBJ databases">
        <title>Complete genome sequence of Salinigranum rubrum GX10T, an extremely halophilic archaeon isolated from a marine solar saltern.</title>
        <authorList>
            <person name="Han S."/>
        </authorList>
    </citation>
    <scope>NUCLEOTIDE SEQUENCE [LARGE SCALE GENOMIC DNA]</scope>
    <source>
        <strain evidence="2 3">GX10</strain>
        <plasmid evidence="3">Plasmid unnamed1</plasmid>
    </source>
</reference>
<dbReference type="RefSeq" id="WP_103427949.1">
    <property type="nucleotide sequence ID" value="NZ_CP026310.1"/>
</dbReference>
<name>A0A2I8VQR2_9EURY</name>
<dbReference type="Gene3D" id="3.30.70.100">
    <property type="match status" value="1"/>
</dbReference>
<keyword evidence="2" id="KW-0503">Monooxygenase</keyword>
<evidence type="ECO:0000313" key="3">
    <source>
        <dbReference type="Proteomes" id="UP000236584"/>
    </source>
</evidence>
<organism evidence="2 3">
    <name type="scientific">Salinigranum rubrum</name>
    <dbReference type="NCBI Taxonomy" id="755307"/>
    <lineage>
        <taxon>Archaea</taxon>
        <taxon>Methanobacteriati</taxon>
        <taxon>Methanobacteriota</taxon>
        <taxon>Stenosarchaea group</taxon>
        <taxon>Halobacteria</taxon>
        <taxon>Halobacteriales</taxon>
        <taxon>Haloferacaceae</taxon>
        <taxon>Salinigranum</taxon>
    </lineage>
</organism>
<proteinExistence type="predicted"/>
<dbReference type="SUPFAM" id="SSF54909">
    <property type="entry name" value="Dimeric alpha+beta barrel"/>
    <property type="match status" value="1"/>
</dbReference>
<evidence type="ECO:0000259" key="1">
    <source>
        <dbReference type="Pfam" id="PF03992"/>
    </source>
</evidence>
<geneLocation type="plasmid" evidence="2">
    <name>unnamed1</name>
</geneLocation>
<dbReference type="KEGG" id="srub:C2R22_21065"/>
<dbReference type="Pfam" id="PF03992">
    <property type="entry name" value="ABM"/>
    <property type="match status" value="1"/>
</dbReference>
<dbReference type="InterPro" id="IPR007138">
    <property type="entry name" value="ABM_dom"/>
</dbReference>
<feature type="domain" description="ABM" evidence="1">
    <location>
        <begin position="14"/>
        <end position="74"/>
    </location>
</feature>
<dbReference type="Proteomes" id="UP000236584">
    <property type="component" value="Plasmid unnamed1"/>
</dbReference>
<keyword evidence="2" id="KW-0614">Plasmid</keyword>
<dbReference type="GeneID" id="35594639"/>
<dbReference type="GO" id="GO:0004497">
    <property type="term" value="F:monooxygenase activity"/>
    <property type="evidence" value="ECO:0007669"/>
    <property type="project" value="UniProtKB-KW"/>
</dbReference>
<gene>
    <name evidence="2" type="ORF">C2R22_21065</name>
</gene>
<accession>A0A2I8VQR2</accession>
<evidence type="ECO:0000313" key="2">
    <source>
        <dbReference type="EMBL" id="AUV84261.1"/>
    </source>
</evidence>
<protein>
    <submittedName>
        <fullName evidence="2">Antibiotic biosynthesis monooxygenase</fullName>
    </submittedName>
</protein>
<dbReference type="InterPro" id="IPR011008">
    <property type="entry name" value="Dimeric_a/b-barrel"/>
</dbReference>
<dbReference type="AlphaFoldDB" id="A0A2I8VQR2"/>